<dbReference type="Proteomes" id="UP000306544">
    <property type="component" value="Unassembled WGS sequence"/>
</dbReference>
<proteinExistence type="predicted"/>
<evidence type="ECO:0000313" key="3">
    <source>
        <dbReference type="EMBL" id="TLP77368.1"/>
    </source>
</evidence>
<gene>
    <name evidence="3" type="ORF">FEF27_04120</name>
</gene>
<protein>
    <submittedName>
        <fullName evidence="3">Uncharacterized protein</fullName>
    </submittedName>
</protein>
<dbReference type="EMBL" id="VAWA01000004">
    <property type="protein sequence ID" value="TLP77368.1"/>
    <property type="molecule type" value="Genomic_DNA"/>
</dbReference>
<sequence length="85" mass="8893">MTNHPTDNSGERGTQPPQGHNPGLRRAEDLEPGQTPPESDAELATPPAPAPSRPPKSKVVMMILVGVVGFLVLLLIIAYFAGALG</sequence>
<feature type="compositionally biased region" description="Polar residues" evidence="1">
    <location>
        <begin position="1"/>
        <end position="18"/>
    </location>
</feature>
<dbReference type="InterPro" id="IPR045512">
    <property type="entry name" value="DUF6480"/>
</dbReference>
<name>A0A5R9AFL0_9MICC</name>
<dbReference type="Pfam" id="PF20088">
    <property type="entry name" value="DUF6480"/>
    <property type="match status" value="1"/>
</dbReference>
<organism evidence="3 4">
    <name type="scientific">Nesterenkonia sphaerica</name>
    <dbReference type="NCBI Taxonomy" id="1804988"/>
    <lineage>
        <taxon>Bacteria</taxon>
        <taxon>Bacillati</taxon>
        <taxon>Actinomycetota</taxon>
        <taxon>Actinomycetes</taxon>
        <taxon>Micrococcales</taxon>
        <taxon>Micrococcaceae</taxon>
        <taxon>Nesterenkonia</taxon>
    </lineage>
</organism>
<comment type="caution">
    <text evidence="3">The sequence shown here is derived from an EMBL/GenBank/DDBJ whole genome shotgun (WGS) entry which is preliminary data.</text>
</comment>
<evidence type="ECO:0000256" key="1">
    <source>
        <dbReference type="SAM" id="MobiDB-lite"/>
    </source>
</evidence>
<keyword evidence="4" id="KW-1185">Reference proteome</keyword>
<keyword evidence="2" id="KW-0472">Membrane</keyword>
<reference evidence="3 4" key="1">
    <citation type="submission" date="2019-05" db="EMBL/GenBank/DDBJ databases">
        <title>Nesterenkonia sp. GY239, isolated from the Southern Atlantic Ocean.</title>
        <authorList>
            <person name="Zhang G."/>
        </authorList>
    </citation>
    <scope>NUCLEOTIDE SEQUENCE [LARGE SCALE GENOMIC DNA]</scope>
    <source>
        <strain evidence="3 4">GY239</strain>
    </source>
</reference>
<feature type="transmembrane region" description="Helical" evidence="2">
    <location>
        <begin position="59"/>
        <end position="81"/>
    </location>
</feature>
<keyword evidence="2" id="KW-0812">Transmembrane</keyword>
<evidence type="ECO:0000313" key="4">
    <source>
        <dbReference type="Proteomes" id="UP000306544"/>
    </source>
</evidence>
<feature type="region of interest" description="Disordered" evidence="1">
    <location>
        <begin position="1"/>
        <end position="55"/>
    </location>
</feature>
<accession>A0A5R9AFL0</accession>
<dbReference type="AlphaFoldDB" id="A0A5R9AFL0"/>
<evidence type="ECO:0000256" key="2">
    <source>
        <dbReference type="SAM" id="Phobius"/>
    </source>
</evidence>
<dbReference type="RefSeq" id="WP_138169598.1">
    <property type="nucleotide sequence ID" value="NZ_VAWA01000004.1"/>
</dbReference>
<keyword evidence="2" id="KW-1133">Transmembrane helix</keyword>